<reference evidence="1" key="1">
    <citation type="submission" date="2015-08" db="EMBL/GenBank/DDBJ databases">
        <authorList>
            <person name="Babu N.S."/>
            <person name="Beckwith C.J."/>
            <person name="Beseler K.G."/>
            <person name="Brison A."/>
            <person name="Carone J.V."/>
            <person name="Caskin T.P."/>
            <person name="Diamond M."/>
            <person name="Durham M.E."/>
            <person name="Foxe J.M."/>
            <person name="Go M."/>
            <person name="Henderson B.A."/>
            <person name="Jones I.B."/>
            <person name="McGettigan J.A."/>
            <person name="Micheletti S.J."/>
            <person name="Nasrallah M.E."/>
            <person name="Ortiz D."/>
            <person name="Piller C.R."/>
            <person name="Privatt S.R."/>
            <person name="Schneider S.L."/>
            <person name="Sharp S."/>
            <person name="Smith T.C."/>
            <person name="Stanton J.D."/>
            <person name="Ullery H.E."/>
            <person name="Wilson R.J."/>
            <person name="Serrano M.G."/>
            <person name="Buck G."/>
            <person name="Lee V."/>
            <person name="Wang Y."/>
            <person name="Carvalho R."/>
            <person name="Voegtly L."/>
            <person name="Shi R."/>
            <person name="Duckworth R."/>
            <person name="Johnson A."/>
            <person name="Loviza R."/>
            <person name="Walstead R."/>
            <person name="Shah Z."/>
            <person name="Kiflezghi M."/>
            <person name="Wade K."/>
            <person name="Ball S.L."/>
            <person name="Bradley K.W."/>
            <person name="Asai D.J."/>
            <person name="Bowman C.A."/>
            <person name="Russell D.A."/>
            <person name="Pope W.H."/>
            <person name="Jacobs-Sera D."/>
            <person name="Hendrix R.W."/>
            <person name="Hatfull G.F."/>
        </authorList>
    </citation>
    <scope>NUCLEOTIDE SEQUENCE</scope>
</reference>
<organism evidence="1">
    <name type="scientific">metagenome</name>
    <dbReference type="NCBI Taxonomy" id="256318"/>
    <lineage>
        <taxon>unclassified sequences</taxon>
        <taxon>metagenomes</taxon>
    </lineage>
</organism>
<proteinExistence type="predicted"/>
<dbReference type="GO" id="GO:0008168">
    <property type="term" value="F:methyltransferase activity"/>
    <property type="evidence" value="ECO:0007669"/>
    <property type="project" value="UniProtKB-KW"/>
</dbReference>
<keyword evidence="1" id="KW-0808">Transferase</keyword>
<gene>
    <name evidence="1" type="ORF">NOCA1120256</name>
</gene>
<evidence type="ECO:0000313" key="1">
    <source>
        <dbReference type="EMBL" id="CUR56896.1"/>
    </source>
</evidence>
<protein>
    <submittedName>
        <fullName evidence="1">Putative Methyltransferase type 12</fullName>
    </submittedName>
</protein>
<name>A0A2P2C4I3_9ZZZZ</name>
<keyword evidence="1" id="KW-0489">Methyltransferase</keyword>
<dbReference type="GO" id="GO:0032259">
    <property type="term" value="P:methylation"/>
    <property type="evidence" value="ECO:0007669"/>
    <property type="project" value="UniProtKB-KW"/>
</dbReference>
<dbReference type="EMBL" id="CZKB01000004">
    <property type="protein sequence ID" value="CUR56896.1"/>
    <property type="molecule type" value="Genomic_DNA"/>
</dbReference>
<dbReference type="Pfam" id="PF13489">
    <property type="entry name" value="Methyltransf_23"/>
    <property type="match status" value="1"/>
</dbReference>
<sequence>MSEPTRNRETLDSYEQIARDYADSTRGTPTGAAAEALGRLLEHLPAGGSLLELGSGPGWDADFLEEHGLQVRRTDGTQSFCDLQRARGRACDLLDVTVDGFTTPEWPAYDGVLALFVLQHVERGATRDVLVTAGAALRPGGALLVSMREGEADDESWQLGSSGRRYHVTRWTQHEFEGLLVEAGLTPTWHVRLEDDEGDWLLVLSAKS</sequence>
<dbReference type="InterPro" id="IPR029063">
    <property type="entry name" value="SAM-dependent_MTases_sf"/>
</dbReference>
<dbReference type="Gene3D" id="3.40.50.150">
    <property type="entry name" value="Vaccinia Virus protein VP39"/>
    <property type="match status" value="1"/>
</dbReference>
<dbReference type="CDD" id="cd02440">
    <property type="entry name" value="AdoMet_MTases"/>
    <property type="match status" value="1"/>
</dbReference>
<dbReference type="SUPFAM" id="SSF53335">
    <property type="entry name" value="S-adenosyl-L-methionine-dependent methyltransferases"/>
    <property type="match status" value="1"/>
</dbReference>
<dbReference type="AlphaFoldDB" id="A0A2P2C4I3"/>
<accession>A0A2P2C4I3</accession>